<protein>
    <submittedName>
        <fullName evidence="1">Uncharacterized protein</fullName>
    </submittedName>
</protein>
<sequence length="42" mass="4614">MDIGAHERADIFTWGYPDGLHACFISCAAGFHDLYSAIGRDL</sequence>
<dbReference type="AlphaFoldDB" id="A0A0N0GFA2"/>
<reference evidence="1 2" key="1">
    <citation type="submission" date="2015-07" db="EMBL/GenBank/DDBJ databases">
        <authorList>
            <person name="Noorani M."/>
        </authorList>
    </citation>
    <scope>NUCLEOTIDE SEQUENCE [LARGE SCALE GENOMIC DNA]</scope>
    <source>
        <strain evidence="1 2">0788_9</strain>
    </source>
</reference>
<evidence type="ECO:0000313" key="2">
    <source>
        <dbReference type="Proteomes" id="UP000037891"/>
    </source>
</evidence>
<dbReference type="EMBL" id="LGLN01000045">
    <property type="protein sequence ID" value="KPC30561.1"/>
    <property type="molecule type" value="Genomic_DNA"/>
</dbReference>
<dbReference type="Proteomes" id="UP000037891">
    <property type="component" value="Unassembled WGS sequence"/>
</dbReference>
<name>A0A0N0GFA2_PSESX</name>
<comment type="caution">
    <text evidence="1">The sequence shown here is derived from an EMBL/GenBank/DDBJ whole genome shotgun (WGS) entry which is preliminary data.</text>
</comment>
<accession>A0A0N0GFA2</accession>
<gene>
    <name evidence="1" type="ORF">ABJ99_1249</name>
</gene>
<reference evidence="1 2" key="2">
    <citation type="submission" date="2015-10" db="EMBL/GenBank/DDBJ databases">
        <title>Comparative genomics and high-throughput reverse genetic screens identify a new phytobacterial MAMP and an Arabidopsis receptor required for immune elicitation.</title>
        <authorList>
            <person name="Mott G.A."/>
            <person name="Thakur S."/>
            <person name="Wang P.W."/>
            <person name="Desveaux D."/>
            <person name="Guttman D.S."/>
        </authorList>
    </citation>
    <scope>NUCLEOTIDE SEQUENCE [LARGE SCALE GENOMIC DNA]</scope>
    <source>
        <strain evidence="1 2">0788_9</strain>
    </source>
</reference>
<proteinExistence type="predicted"/>
<evidence type="ECO:0000313" key="1">
    <source>
        <dbReference type="EMBL" id="KPC30561.1"/>
    </source>
</evidence>
<organism evidence="1 2">
    <name type="scientific">Pseudomonas syringae pv. cilantro</name>
    <dbReference type="NCBI Taxonomy" id="81035"/>
    <lineage>
        <taxon>Bacteria</taxon>
        <taxon>Pseudomonadati</taxon>
        <taxon>Pseudomonadota</taxon>
        <taxon>Gammaproteobacteria</taxon>
        <taxon>Pseudomonadales</taxon>
        <taxon>Pseudomonadaceae</taxon>
        <taxon>Pseudomonas</taxon>
        <taxon>Pseudomonas syringae</taxon>
    </lineage>
</organism>